<organism evidence="4 5">
    <name type="scientific">Algoriphagus zhangzhouensis</name>
    <dbReference type="NCBI Taxonomy" id="1073327"/>
    <lineage>
        <taxon>Bacteria</taxon>
        <taxon>Pseudomonadati</taxon>
        <taxon>Bacteroidota</taxon>
        <taxon>Cytophagia</taxon>
        <taxon>Cytophagales</taxon>
        <taxon>Cyclobacteriaceae</taxon>
        <taxon>Algoriphagus</taxon>
    </lineage>
</organism>
<dbReference type="InterPro" id="IPR008978">
    <property type="entry name" value="HSP20-like_chaperone"/>
</dbReference>
<evidence type="ECO:0000256" key="2">
    <source>
        <dbReference type="RuleBase" id="RU003616"/>
    </source>
</evidence>
<sequence length="142" mass="16220">MKLEKYNQLDPLFPSSFGGVLDKFFNESFRTVQRQFSPAVDIAEDEKGFELQVAVPGMKKEDFKVDFTEGRLTVSGERKIEEKKEGKNFHNIETQYGSFSRSFYVPDNVLSDQIEAVYEDGVLKINLPKAEKKLAKASIEVK</sequence>
<dbReference type="InterPro" id="IPR031107">
    <property type="entry name" value="Small_HSP"/>
</dbReference>
<evidence type="ECO:0000313" key="5">
    <source>
        <dbReference type="Proteomes" id="UP000184609"/>
    </source>
</evidence>
<name>A0A1M7ZJY6_9BACT</name>
<proteinExistence type="inferred from homology"/>
<comment type="similarity">
    <text evidence="1 2">Belongs to the small heat shock protein (HSP20) family.</text>
</comment>
<dbReference type="Pfam" id="PF00011">
    <property type="entry name" value="HSP20"/>
    <property type="match status" value="1"/>
</dbReference>
<dbReference type="SUPFAM" id="SSF49764">
    <property type="entry name" value="HSP20-like chaperones"/>
    <property type="match status" value="1"/>
</dbReference>
<dbReference type="InterPro" id="IPR002068">
    <property type="entry name" value="A-crystallin/Hsp20_dom"/>
</dbReference>
<evidence type="ECO:0000313" key="4">
    <source>
        <dbReference type="EMBL" id="SHO65203.1"/>
    </source>
</evidence>
<dbReference type="Proteomes" id="UP000184609">
    <property type="component" value="Unassembled WGS sequence"/>
</dbReference>
<dbReference type="PANTHER" id="PTHR11527">
    <property type="entry name" value="HEAT-SHOCK PROTEIN 20 FAMILY MEMBER"/>
    <property type="match status" value="1"/>
</dbReference>
<dbReference type="STRING" id="1073327.SAMN04488108_3906"/>
<protein>
    <submittedName>
        <fullName evidence="4">HSP20 family protein</fullName>
    </submittedName>
</protein>
<dbReference type="PROSITE" id="PS01031">
    <property type="entry name" value="SHSP"/>
    <property type="match status" value="1"/>
</dbReference>
<dbReference type="RefSeq" id="WP_073573512.1">
    <property type="nucleotide sequence ID" value="NZ_FRXN01000007.1"/>
</dbReference>
<accession>A0A1M7ZJY6</accession>
<evidence type="ECO:0000256" key="1">
    <source>
        <dbReference type="PROSITE-ProRule" id="PRU00285"/>
    </source>
</evidence>
<dbReference type="Gene3D" id="2.60.40.790">
    <property type="match status" value="1"/>
</dbReference>
<reference evidence="5" key="1">
    <citation type="submission" date="2016-12" db="EMBL/GenBank/DDBJ databases">
        <authorList>
            <person name="Varghese N."/>
            <person name="Submissions S."/>
        </authorList>
    </citation>
    <scope>NUCLEOTIDE SEQUENCE [LARGE SCALE GENOMIC DNA]</scope>
    <source>
        <strain evidence="5">DSM 25035</strain>
    </source>
</reference>
<keyword evidence="5" id="KW-1185">Reference proteome</keyword>
<dbReference type="EMBL" id="FRXN01000007">
    <property type="protein sequence ID" value="SHO65203.1"/>
    <property type="molecule type" value="Genomic_DNA"/>
</dbReference>
<evidence type="ECO:0000259" key="3">
    <source>
        <dbReference type="PROSITE" id="PS01031"/>
    </source>
</evidence>
<dbReference type="CDD" id="cd06464">
    <property type="entry name" value="ACD_sHsps-like"/>
    <property type="match status" value="1"/>
</dbReference>
<gene>
    <name evidence="4" type="ORF">SAMN04488108_3906</name>
</gene>
<dbReference type="AlphaFoldDB" id="A0A1M7ZJY6"/>
<feature type="domain" description="SHSP" evidence="3">
    <location>
        <begin position="31"/>
        <end position="142"/>
    </location>
</feature>
<dbReference type="OrthoDB" id="9814487at2"/>